<reference evidence="1" key="2">
    <citation type="submission" date="2019-07" db="EMBL/GenBank/DDBJ databases">
        <authorList>
            <person name="Seetharam A."/>
            <person name="Woodhouse M."/>
            <person name="Cannon E."/>
        </authorList>
    </citation>
    <scope>NUCLEOTIDE SEQUENCE [LARGE SCALE GENOMIC DNA]</scope>
    <source>
        <strain evidence="1">cv. B73</strain>
    </source>
</reference>
<sequence length="93" mass="10096">MPPSSKPSEMASKGKGTPAAGEVDITYLVVTSVGIRPWYARRRPNWIIGFMWPCAGRGTSRTWTPPCSRPELEPVIVVAALELSIIVRGCGAR</sequence>
<reference evidence="2" key="1">
    <citation type="submission" date="2015-12" db="EMBL/GenBank/DDBJ databases">
        <title>Update maize B73 reference genome by single molecule sequencing technologies.</title>
        <authorList>
            <consortium name="Maize Genome Sequencing Project"/>
            <person name="Ware D."/>
        </authorList>
    </citation>
    <scope>NUCLEOTIDE SEQUENCE [LARGE SCALE GENOMIC DNA]</scope>
    <source>
        <strain evidence="2">cv. B73</strain>
    </source>
</reference>
<name>A0A804LM81_MAIZE</name>
<dbReference type="EnsemblPlants" id="Zm00001eb020960_T001">
    <property type="protein sequence ID" value="Zm00001eb020960_P001"/>
    <property type="gene ID" value="Zm00001eb020960"/>
</dbReference>
<evidence type="ECO:0000313" key="1">
    <source>
        <dbReference type="EnsemblPlants" id="Zm00001eb020960_P001"/>
    </source>
</evidence>
<keyword evidence="2" id="KW-1185">Reference proteome</keyword>
<dbReference type="InParanoid" id="A0A804LM81"/>
<proteinExistence type="predicted"/>
<organism evidence="1 2">
    <name type="scientific">Zea mays</name>
    <name type="common">Maize</name>
    <dbReference type="NCBI Taxonomy" id="4577"/>
    <lineage>
        <taxon>Eukaryota</taxon>
        <taxon>Viridiplantae</taxon>
        <taxon>Streptophyta</taxon>
        <taxon>Embryophyta</taxon>
        <taxon>Tracheophyta</taxon>
        <taxon>Spermatophyta</taxon>
        <taxon>Magnoliopsida</taxon>
        <taxon>Liliopsida</taxon>
        <taxon>Poales</taxon>
        <taxon>Poaceae</taxon>
        <taxon>PACMAD clade</taxon>
        <taxon>Panicoideae</taxon>
        <taxon>Andropogonodae</taxon>
        <taxon>Andropogoneae</taxon>
        <taxon>Tripsacinae</taxon>
        <taxon>Zea</taxon>
    </lineage>
</organism>
<dbReference type="Proteomes" id="UP000007305">
    <property type="component" value="Chromosome 1"/>
</dbReference>
<dbReference type="Gramene" id="Zm00001eb020960_T001">
    <property type="protein sequence ID" value="Zm00001eb020960_P001"/>
    <property type="gene ID" value="Zm00001eb020960"/>
</dbReference>
<reference evidence="1" key="3">
    <citation type="submission" date="2021-05" db="UniProtKB">
        <authorList>
            <consortium name="EnsemblPlants"/>
        </authorList>
    </citation>
    <scope>IDENTIFICATION</scope>
    <source>
        <strain evidence="1">cv. B73</strain>
    </source>
</reference>
<accession>A0A804LM81</accession>
<dbReference type="AlphaFoldDB" id="A0A804LM81"/>
<evidence type="ECO:0000313" key="2">
    <source>
        <dbReference type="Proteomes" id="UP000007305"/>
    </source>
</evidence>
<protein>
    <submittedName>
        <fullName evidence="1">Uncharacterized protein</fullName>
    </submittedName>
</protein>